<dbReference type="Proteomes" id="UP001267407">
    <property type="component" value="Unassembled WGS sequence"/>
</dbReference>
<dbReference type="Pfam" id="PF13503">
    <property type="entry name" value="DUF4123"/>
    <property type="match status" value="1"/>
</dbReference>
<keyword evidence="3" id="KW-1185">Reference proteome</keyword>
<evidence type="ECO:0000313" key="2">
    <source>
        <dbReference type="EMBL" id="MDS1309160.1"/>
    </source>
</evidence>
<organism evidence="2 3">
    <name type="scientific">Marinobacter xiaoshiensis</name>
    <dbReference type="NCBI Taxonomy" id="3073652"/>
    <lineage>
        <taxon>Bacteria</taxon>
        <taxon>Pseudomonadati</taxon>
        <taxon>Pseudomonadota</taxon>
        <taxon>Gammaproteobacteria</taxon>
        <taxon>Pseudomonadales</taxon>
        <taxon>Marinobacteraceae</taxon>
        <taxon>Marinobacter</taxon>
    </lineage>
</organism>
<name>A0ABU2HDK2_9GAMM</name>
<dbReference type="InterPro" id="IPR025391">
    <property type="entry name" value="DUF4123"/>
</dbReference>
<proteinExistence type="predicted"/>
<dbReference type="RefSeq" id="WP_200368985.1">
    <property type="nucleotide sequence ID" value="NZ_JAVMBO010000006.1"/>
</dbReference>
<feature type="domain" description="DUF4123" evidence="1">
    <location>
        <begin position="27"/>
        <end position="145"/>
    </location>
</feature>
<reference evidence="2" key="1">
    <citation type="submission" date="2023-09" db="EMBL/GenBank/DDBJ databases">
        <title>Marinobacter sediminicola sp. nov. and Marinobacter maritimum sp. nov., isolated from marine sediment.</title>
        <authorList>
            <person name="An J."/>
        </authorList>
    </citation>
    <scope>NUCLEOTIDE SEQUENCE</scope>
    <source>
        <strain evidence="2">F60267</strain>
    </source>
</reference>
<evidence type="ECO:0000259" key="1">
    <source>
        <dbReference type="Pfam" id="PF13503"/>
    </source>
</evidence>
<protein>
    <submittedName>
        <fullName evidence="2">DUF4123 domain-containing protein</fullName>
    </submittedName>
</protein>
<accession>A0ABU2HDK2</accession>
<sequence length="295" mass="33581">MSMDAAHYINTLETRAPRAAKPSDYDFAVLDLASSDKLLEEIYAGMTNEPIQWWSLFEGTNWQAEWDNGPVLVDLRNAASFRAQLSSRLESSSQGIVFKSDIPVDELREHLSHWLTESNPGSGQLLRFHEPRMFGPLLCVLADQRSQKLLSAGTHWWWHDAHNWRQAMPKKGASSMEIGLEEALVSQLELQGSELYWLAGEACGYATYYTDSLPEPKAPERWVFDTLHTAQNAGFANAELLERWLRMAIQYGKEFYLTEPVHTVFSNEELLTTDRLVAMESLMESVMESVYANNL</sequence>
<gene>
    <name evidence="2" type="ORF">RKA07_03450</name>
</gene>
<dbReference type="EMBL" id="JAVMBO010000006">
    <property type="protein sequence ID" value="MDS1309160.1"/>
    <property type="molecule type" value="Genomic_DNA"/>
</dbReference>
<comment type="caution">
    <text evidence="2">The sequence shown here is derived from an EMBL/GenBank/DDBJ whole genome shotgun (WGS) entry which is preliminary data.</text>
</comment>
<evidence type="ECO:0000313" key="3">
    <source>
        <dbReference type="Proteomes" id="UP001267407"/>
    </source>
</evidence>